<keyword evidence="1" id="KW-0472">Membrane</keyword>
<proteinExistence type="predicted"/>
<protein>
    <submittedName>
        <fullName evidence="2">Uncharacterized protein</fullName>
    </submittedName>
</protein>
<reference evidence="2 3" key="1">
    <citation type="submission" date="2006-02" db="EMBL/GenBank/DDBJ databases">
        <authorList>
            <person name="Amann R."/>
            <person name="Ferriera S."/>
            <person name="Johnson J."/>
            <person name="Kravitz S."/>
            <person name="Halpern A."/>
            <person name="Remington K."/>
            <person name="Beeson K."/>
            <person name="Tran B."/>
            <person name="Rogers Y.-H."/>
            <person name="Friedman R."/>
            <person name="Venter J.C."/>
        </authorList>
    </citation>
    <scope>NUCLEOTIDE SEQUENCE [LARGE SCALE GENOMIC DNA]</scope>
    <source>
        <strain evidence="2 3">DSM 3645</strain>
    </source>
</reference>
<feature type="transmembrane region" description="Helical" evidence="1">
    <location>
        <begin position="7"/>
        <end position="29"/>
    </location>
</feature>
<evidence type="ECO:0000313" key="3">
    <source>
        <dbReference type="Proteomes" id="UP000004358"/>
    </source>
</evidence>
<feature type="transmembrane region" description="Helical" evidence="1">
    <location>
        <begin position="69"/>
        <end position="87"/>
    </location>
</feature>
<sequence length="88" mass="9489">MLAIIMMFVLGVCGIISIGCFIMVIIKMFQNDEATLGIICLVTIFCAIGGLITFVMGWVKADKLQARQIMGIWTGAIVVGMIASFLAQ</sequence>
<keyword evidence="1" id="KW-0812">Transmembrane</keyword>
<dbReference type="HOGENOM" id="CLU_2462919_0_0_0"/>
<gene>
    <name evidence="2" type="ORF">DSM3645_05015</name>
</gene>
<feature type="transmembrane region" description="Helical" evidence="1">
    <location>
        <begin position="35"/>
        <end position="57"/>
    </location>
</feature>
<dbReference type="Proteomes" id="UP000004358">
    <property type="component" value="Unassembled WGS sequence"/>
</dbReference>
<comment type="caution">
    <text evidence="2">The sequence shown here is derived from an EMBL/GenBank/DDBJ whole genome shotgun (WGS) entry which is preliminary data.</text>
</comment>
<dbReference type="EMBL" id="AANZ01000011">
    <property type="protein sequence ID" value="EAQ79955.1"/>
    <property type="molecule type" value="Genomic_DNA"/>
</dbReference>
<dbReference type="OrthoDB" id="289533at2"/>
<accession>A3ZTQ3</accession>
<dbReference type="RefSeq" id="WP_002654598.1">
    <property type="nucleotide sequence ID" value="NZ_CH672377.1"/>
</dbReference>
<organism evidence="2 3">
    <name type="scientific">Blastopirellula marina DSM 3645</name>
    <dbReference type="NCBI Taxonomy" id="314230"/>
    <lineage>
        <taxon>Bacteria</taxon>
        <taxon>Pseudomonadati</taxon>
        <taxon>Planctomycetota</taxon>
        <taxon>Planctomycetia</taxon>
        <taxon>Pirellulales</taxon>
        <taxon>Pirellulaceae</taxon>
        <taxon>Blastopirellula</taxon>
    </lineage>
</organism>
<evidence type="ECO:0000313" key="2">
    <source>
        <dbReference type="EMBL" id="EAQ79955.1"/>
    </source>
</evidence>
<keyword evidence="1" id="KW-1133">Transmembrane helix</keyword>
<evidence type="ECO:0000256" key="1">
    <source>
        <dbReference type="SAM" id="Phobius"/>
    </source>
</evidence>
<name>A3ZTQ3_9BACT</name>
<dbReference type="AlphaFoldDB" id="A3ZTQ3"/>